<keyword evidence="2" id="KW-0732">Signal</keyword>
<dbReference type="Proteomes" id="UP000284614">
    <property type="component" value="Unassembled WGS sequence"/>
</dbReference>
<protein>
    <submittedName>
        <fullName evidence="6">DUF4890 domain-containing protein</fullName>
    </submittedName>
</protein>
<evidence type="ECO:0000313" key="8">
    <source>
        <dbReference type="Proteomes" id="UP000284614"/>
    </source>
</evidence>
<reference evidence="8 9" key="2">
    <citation type="submission" date="2018-08" db="EMBL/GenBank/DDBJ databases">
        <title>A genome reference for cultivated species of the human gut microbiota.</title>
        <authorList>
            <person name="Zou Y."/>
            <person name="Xue W."/>
            <person name="Luo G."/>
        </authorList>
    </citation>
    <scope>NUCLEOTIDE SEQUENCE [LARGE SCALE GENOMIC DNA]</scope>
    <source>
        <strain evidence="5 9">AF14-26</strain>
        <strain evidence="6 8">OF01-1</strain>
    </source>
</reference>
<dbReference type="RefSeq" id="WP_005809744.1">
    <property type="nucleotide sequence ID" value="NZ_CABJEQ010000013.1"/>
</dbReference>
<reference evidence="3" key="4">
    <citation type="submission" date="2022-12" db="EMBL/GenBank/DDBJ databases">
        <title>Development of a Multilocus Sequence Typing Scheme for Bacteroides fragilis Based on Whole Genome Sequencing Data and Clinical Application.</title>
        <authorList>
            <person name="Nielsen F.D."/>
            <person name="Justesen U.S."/>
        </authorList>
    </citation>
    <scope>NUCLEOTIDE SEQUENCE</scope>
    <source>
        <strain evidence="3">BF_AM_ODE_DK_2015_4</strain>
    </source>
</reference>
<evidence type="ECO:0000256" key="2">
    <source>
        <dbReference type="SAM" id="SignalP"/>
    </source>
</evidence>
<evidence type="ECO:0000313" key="4">
    <source>
        <dbReference type="EMBL" id="QCQ45184.1"/>
    </source>
</evidence>
<sequence>MKRISFLLVALLMVGGMAMAQGPRRGGQNMDPKERAERMTERMAKEYSLNETQKKQLLEANMALMEKMGTRPGKMKPEMRQGKEGQSQATDSCTCKQDKRKAPRMSKEDREKMRQEMKASREAYDASLKKIMTKEQYEAYTKQKAERGPKRGGRK</sequence>
<dbReference type="InterPro" id="IPR032612">
    <property type="entry name" value="DUF4890"/>
</dbReference>
<feature type="compositionally biased region" description="Polar residues" evidence="1">
    <location>
        <begin position="84"/>
        <end position="95"/>
    </location>
</feature>
<dbReference type="EMBL" id="CP036546">
    <property type="protein sequence ID" value="QCQ45184.1"/>
    <property type="molecule type" value="Genomic_DNA"/>
</dbReference>
<name>A0A081TWV7_BACFG</name>
<organism evidence="6 8">
    <name type="scientific">Bacteroides fragilis</name>
    <dbReference type="NCBI Taxonomy" id="817"/>
    <lineage>
        <taxon>Bacteria</taxon>
        <taxon>Pseudomonadati</taxon>
        <taxon>Bacteroidota</taxon>
        <taxon>Bacteroidia</taxon>
        <taxon>Bacteroidales</taxon>
        <taxon>Bacteroidaceae</taxon>
        <taxon>Bacteroides</taxon>
    </lineage>
</organism>
<feature type="compositionally biased region" description="Basic and acidic residues" evidence="1">
    <location>
        <begin position="105"/>
        <end position="127"/>
    </location>
</feature>
<evidence type="ECO:0000313" key="5">
    <source>
        <dbReference type="EMBL" id="RGV48537.1"/>
    </source>
</evidence>
<feature type="chain" id="PRO_5010404718" evidence="2">
    <location>
        <begin position="21"/>
        <end position="155"/>
    </location>
</feature>
<dbReference type="Proteomes" id="UP000286270">
    <property type="component" value="Unassembled WGS sequence"/>
</dbReference>
<gene>
    <name evidence="5" type="ORF">DWW08_20525</name>
    <name evidence="6" type="ORF">DXA27_17945</name>
    <name evidence="4" type="ORF">EC80_010120</name>
    <name evidence="3" type="ORF">O1433_05150</name>
</gene>
<evidence type="ECO:0000313" key="7">
    <source>
        <dbReference type="Proteomes" id="UP000036847"/>
    </source>
</evidence>
<dbReference type="OrthoDB" id="1049350at2"/>
<evidence type="ECO:0000313" key="9">
    <source>
        <dbReference type="Proteomes" id="UP000286270"/>
    </source>
</evidence>
<proteinExistence type="predicted"/>
<reference evidence="4" key="1">
    <citation type="book" date="2014" name="THE 24TH EUROPEAN CONGRESS OF CLINICAL MICROBIOLOGY AND INFECTIOUS DISEASES" publisher="ECCMID 2014" city="Barcelona, Spain">
        <title>Identification of resistance genes in three multidrug-resistant Bacteroides fragilis isolates by whole genome sequencing.</title>
        <editorList>
            <person name="Unknown"/>
            <person name="A."/>
        </editorList>
        <authorList>
            <person name="Sydenham T.V."/>
            <person name="Hasman H."/>
            <person name="Wang M."/>
            <person name="Soki J."/>
            <person name="Nagy E."/>
            <person name="Justesen U.S."/>
        </authorList>
    </citation>
    <scope>NUCLEOTIDE SEQUENCE</scope>
    <source>
        <strain evidence="4">DCMSKEJBY0001B</strain>
    </source>
</reference>
<feature type="signal peptide" evidence="2">
    <location>
        <begin position="1"/>
        <end position="20"/>
    </location>
</feature>
<accession>A0A081TWV7</accession>
<reference evidence="4 7" key="3">
    <citation type="submission" date="2019-03" db="EMBL/GenBank/DDBJ databases">
        <title>Complete genome assembly of MDR B. fragilis.</title>
        <authorList>
            <person name="Sydenham T.V."/>
            <person name="Hasman H."/>
            <person name="Justesen U.S."/>
        </authorList>
    </citation>
    <scope>NUCLEOTIDE SEQUENCE [LARGE SCALE GENOMIC DNA]</scope>
    <source>
        <strain evidence="4 7">DCMSKEJBY0001B</strain>
    </source>
</reference>
<dbReference type="EMBL" id="QSDG01000019">
    <property type="protein sequence ID" value="RGY66282.1"/>
    <property type="molecule type" value="Genomic_DNA"/>
</dbReference>
<evidence type="ECO:0000313" key="6">
    <source>
        <dbReference type="EMBL" id="RGY66282.1"/>
    </source>
</evidence>
<dbReference type="Pfam" id="PF16231">
    <property type="entry name" value="DUF4890"/>
    <property type="match status" value="1"/>
</dbReference>
<evidence type="ECO:0000256" key="1">
    <source>
        <dbReference type="SAM" id="MobiDB-lite"/>
    </source>
</evidence>
<feature type="region of interest" description="Disordered" evidence="1">
    <location>
        <begin position="70"/>
        <end position="127"/>
    </location>
</feature>
<dbReference type="Proteomes" id="UP001079672">
    <property type="component" value="Unassembled WGS sequence"/>
</dbReference>
<dbReference type="GeneID" id="99670727"/>
<dbReference type="Proteomes" id="UP000036847">
    <property type="component" value="Chromosome"/>
</dbReference>
<dbReference type="EMBL" id="QRZH01000024">
    <property type="protein sequence ID" value="RGV48537.1"/>
    <property type="molecule type" value="Genomic_DNA"/>
</dbReference>
<dbReference type="EMBL" id="JAPTZU010000002">
    <property type="protein sequence ID" value="MCZ2686884.1"/>
    <property type="molecule type" value="Genomic_DNA"/>
</dbReference>
<evidence type="ECO:0000313" key="3">
    <source>
        <dbReference type="EMBL" id="MCZ2686884.1"/>
    </source>
</evidence>
<dbReference type="AlphaFoldDB" id="A0A081TWV7"/>